<proteinExistence type="inferred from homology"/>
<keyword evidence="5 6" id="KW-0472">Membrane</keyword>
<name>A0A017HSQ6_9RHOB</name>
<dbReference type="STRING" id="442562.Rumeso_00960"/>
<feature type="transmembrane region" description="Helical" evidence="6">
    <location>
        <begin position="79"/>
        <end position="99"/>
    </location>
</feature>
<protein>
    <submittedName>
        <fullName evidence="7">Transport protein</fullName>
    </submittedName>
</protein>
<evidence type="ECO:0000256" key="2">
    <source>
        <dbReference type="ARBA" id="ARBA00009773"/>
    </source>
</evidence>
<comment type="subcellular location">
    <subcellularLocation>
        <location evidence="1">Membrane</location>
        <topology evidence="1">Multi-pass membrane protein</topology>
    </subcellularLocation>
</comment>
<comment type="caution">
    <text evidence="7">The sequence shown here is derived from an EMBL/GenBank/DDBJ whole genome shotgun (WGS) entry which is preliminary data.</text>
</comment>
<feature type="transmembrane region" description="Helical" evidence="6">
    <location>
        <begin position="51"/>
        <end position="67"/>
    </location>
</feature>
<evidence type="ECO:0000313" key="7">
    <source>
        <dbReference type="EMBL" id="EYD77411.1"/>
    </source>
</evidence>
<keyword evidence="8" id="KW-1185">Reference proteome</keyword>
<evidence type="ECO:0000256" key="1">
    <source>
        <dbReference type="ARBA" id="ARBA00004141"/>
    </source>
</evidence>
<keyword evidence="4 6" id="KW-1133">Transmembrane helix</keyword>
<keyword evidence="3 6" id="KW-0812">Transmembrane</keyword>
<sequence length="254" mass="27239">MADEVAEDVEEQQLEVAEDSNVELRRIRRVLTWTFLMALFTAVYFARSVLLPIVLAVVLTLTLLPVVRAGERLKIPRGVTAVGVVGGITLALVLAGYFLSGPIGEMVSNAPQVATEVREKFDVVMDRFSSIQEATAEVTDAAAAASNGGEATASPNDVQVVAVVDDKPSMVQSAVSGLASASGSLFAALLLTLFLLASGDFYHRRIVEAAPRLRDKKKALTIIRDVERQISRYLGRSPSSTSGWACWRGSRSGC</sequence>
<reference evidence="7 8" key="1">
    <citation type="submission" date="2013-02" db="EMBL/GenBank/DDBJ databases">
        <authorList>
            <person name="Fiebig A."/>
            <person name="Goeker M."/>
            <person name="Klenk H.-P.P."/>
        </authorList>
    </citation>
    <scope>NUCLEOTIDE SEQUENCE [LARGE SCALE GENOMIC DNA]</scope>
    <source>
        <strain evidence="7 8">DSM 19309</strain>
    </source>
</reference>
<dbReference type="AlphaFoldDB" id="A0A017HSQ6"/>
<comment type="similarity">
    <text evidence="2">Belongs to the autoinducer-2 exporter (AI-2E) (TC 2.A.86) family.</text>
</comment>
<dbReference type="HOGENOM" id="CLU_1093652_0_0_5"/>
<feature type="transmembrane region" description="Helical" evidence="6">
    <location>
        <begin position="174"/>
        <end position="196"/>
    </location>
</feature>
<evidence type="ECO:0000256" key="6">
    <source>
        <dbReference type="SAM" id="Phobius"/>
    </source>
</evidence>
<dbReference type="PATRIC" id="fig|442562.3.peg.952"/>
<dbReference type="Pfam" id="PF01594">
    <property type="entry name" value="AI-2E_transport"/>
    <property type="match status" value="1"/>
</dbReference>
<dbReference type="RefSeq" id="WP_051521277.1">
    <property type="nucleotide sequence ID" value="NZ_KK088574.1"/>
</dbReference>
<evidence type="ECO:0000313" key="8">
    <source>
        <dbReference type="Proteomes" id="UP000019666"/>
    </source>
</evidence>
<gene>
    <name evidence="7" type="ORF">Rumeso_00960</name>
</gene>
<evidence type="ECO:0000256" key="4">
    <source>
        <dbReference type="ARBA" id="ARBA00022989"/>
    </source>
</evidence>
<dbReference type="EMBL" id="AOSK01000029">
    <property type="protein sequence ID" value="EYD77411.1"/>
    <property type="molecule type" value="Genomic_DNA"/>
</dbReference>
<evidence type="ECO:0000256" key="5">
    <source>
        <dbReference type="ARBA" id="ARBA00023136"/>
    </source>
</evidence>
<dbReference type="Proteomes" id="UP000019666">
    <property type="component" value="Unassembled WGS sequence"/>
</dbReference>
<accession>A0A017HSQ6</accession>
<evidence type="ECO:0000256" key="3">
    <source>
        <dbReference type="ARBA" id="ARBA00022692"/>
    </source>
</evidence>
<organism evidence="7 8">
    <name type="scientific">Rubellimicrobium mesophilum DSM 19309</name>
    <dbReference type="NCBI Taxonomy" id="442562"/>
    <lineage>
        <taxon>Bacteria</taxon>
        <taxon>Pseudomonadati</taxon>
        <taxon>Pseudomonadota</taxon>
        <taxon>Alphaproteobacteria</taxon>
        <taxon>Rhodobacterales</taxon>
        <taxon>Roseobacteraceae</taxon>
        <taxon>Rubellimicrobium</taxon>
    </lineage>
</organism>
<dbReference type="InterPro" id="IPR002549">
    <property type="entry name" value="AI-2E-like"/>
</dbReference>
<dbReference type="GO" id="GO:0016020">
    <property type="term" value="C:membrane"/>
    <property type="evidence" value="ECO:0007669"/>
    <property type="project" value="UniProtKB-SubCell"/>
</dbReference>